<sequence>MIVIPAELADLPRLVKFRTDSAAWLSQLGLDQWSRPFPAEHMAKSIKSGEVFLIKEHLTADAAATVTLDRDADPRLWTSAERQESALYVHKLSVDRRYSGDNLGGRILDWCGDEAAKAGARWLRLDAWTTNPKLHAYYQAHGFTHVRTSHDPTVVSGWAAQRPASRSDTHGSPSRLKTG</sequence>
<feature type="compositionally biased region" description="Polar residues" evidence="1">
    <location>
        <begin position="164"/>
        <end position="179"/>
    </location>
</feature>
<evidence type="ECO:0000259" key="2">
    <source>
        <dbReference type="PROSITE" id="PS51186"/>
    </source>
</evidence>
<accession>A0A927GPJ8</accession>
<comment type="caution">
    <text evidence="3">The sequence shown here is derived from an EMBL/GenBank/DDBJ whole genome shotgun (WGS) entry which is preliminary data.</text>
</comment>
<name>A0A927GPJ8_STRGL</name>
<proteinExistence type="predicted"/>
<dbReference type="InterPro" id="IPR016181">
    <property type="entry name" value="Acyl_CoA_acyltransferase"/>
</dbReference>
<dbReference type="Gene3D" id="3.40.630.30">
    <property type="match status" value="1"/>
</dbReference>
<dbReference type="InterPro" id="IPR000182">
    <property type="entry name" value="GNAT_dom"/>
</dbReference>
<dbReference type="AlphaFoldDB" id="A0A927GPJ8"/>
<protein>
    <submittedName>
        <fullName evidence="3">GNAT family N-acetyltransferase</fullName>
    </submittedName>
</protein>
<feature type="domain" description="N-acetyltransferase" evidence="2">
    <location>
        <begin position="1"/>
        <end position="165"/>
    </location>
</feature>
<feature type="region of interest" description="Disordered" evidence="1">
    <location>
        <begin position="159"/>
        <end position="179"/>
    </location>
</feature>
<evidence type="ECO:0000313" key="3">
    <source>
        <dbReference type="EMBL" id="MBD2830731.1"/>
    </source>
</evidence>
<dbReference type="SUPFAM" id="SSF55729">
    <property type="entry name" value="Acyl-CoA N-acyltransferases (Nat)"/>
    <property type="match status" value="1"/>
</dbReference>
<reference evidence="3" key="1">
    <citation type="journal article" date="2020" name="PLoS ONE">
        <title>Isolation and characterization of Streptomyces bacteriophages and Streptomyces strains encoding biosynthetic arsenals: Streptomyces strains and phages for antibiotic discovery.</title>
        <authorList>
            <person name="Montano E.T."/>
            <person name="Nideffer J.F."/>
            <person name="Brumage L."/>
            <person name="Erb M."/>
            <person name="Derman A.I."/>
            <person name="Davis J.P."/>
            <person name="Estrada E."/>
            <person name="Fu S."/>
            <person name="Le D."/>
            <person name="Vuppala A."/>
            <person name="Tran C."/>
            <person name="Luterstein E."/>
            <person name="Lakkaraju S."/>
            <person name="Panchagnula S."/>
            <person name="Ren C."/>
            <person name="Doan J."/>
            <person name="Tran S."/>
            <person name="Soriano J."/>
            <person name="Fujita Y."/>
            <person name="Gutala P."/>
            <person name="Fujii Q."/>
            <person name="Lee M."/>
            <person name="Bui A."/>
            <person name="Villarreal C."/>
            <person name="Shing S.R."/>
            <person name="Kim S."/>
            <person name="Freeman D."/>
            <person name="Racha V."/>
            <person name="Ho A."/>
            <person name="Kumar P."/>
            <person name="Falah K."/>
            <person name="Dawson T."/>
            <person name="Enustun E."/>
            <person name="Prichard A."/>
            <person name="Gomez A."/>
            <person name="Khanna K."/>
            <person name="Trigg S."/>
            <person name="Fernandez L."/>
            <person name="Pogliano K."/>
            <person name="Pogliano J."/>
        </authorList>
    </citation>
    <scope>NUCLEOTIDE SEQUENCE</scope>
    <source>
        <strain evidence="3">QF2</strain>
    </source>
</reference>
<gene>
    <name evidence="3" type="ORF">ID875_32710</name>
</gene>
<dbReference type="GO" id="GO:0016747">
    <property type="term" value="F:acyltransferase activity, transferring groups other than amino-acyl groups"/>
    <property type="evidence" value="ECO:0007669"/>
    <property type="project" value="InterPro"/>
</dbReference>
<dbReference type="Pfam" id="PF00583">
    <property type="entry name" value="Acetyltransf_1"/>
    <property type="match status" value="1"/>
</dbReference>
<dbReference type="EMBL" id="JACWUS010000058">
    <property type="protein sequence ID" value="MBD2830731.1"/>
    <property type="molecule type" value="Genomic_DNA"/>
</dbReference>
<organism evidence="3">
    <name type="scientific">Streptomyces globisporus</name>
    <dbReference type="NCBI Taxonomy" id="1908"/>
    <lineage>
        <taxon>Bacteria</taxon>
        <taxon>Bacillati</taxon>
        <taxon>Actinomycetota</taxon>
        <taxon>Actinomycetes</taxon>
        <taxon>Kitasatosporales</taxon>
        <taxon>Streptomycetaceae</taxon>
        <taxon>Streptomyces</taxon>
    </lineage>
</organism>
<evidence type="ECO:0000256" key="1">
    <source>
        <dbReference type="SAM" id="MobiDB-lite"/>
    </source>
</evidence>
<dbReference type="PROSITE" id="PS51186">
    <property type="entry name" value="GNAT"/>
    <property type="match status" value="1"/>
</dbReference>